<dbReference type="AlphaFoldDB" id="A0A2A9E6J3"/>
<keyword evidence="4" id="KW-0136">Cellulose degradation</keyword>
<comment type="catalytic activity">
    <reaction evidence="1">
        <text>Endohydrolysis of (1-&gt;4)-beta-D-glucosidic linkages in cellulose, lichenin and cereal beta-D-glucans.</text>
        <dbReference type="EC" id="3.2.1.4"/>
    </reaction>
</comment>
<dbReference type="SUPFAM" id="SSF49384">
    <property type="entry name" value="Carbohydrate-binding domain"/>
    <property type="match status" value="1"/>
</dbReference>
<keyword evidence="3" id="KW-0378">Hydrolase</keyword>
<keyword evidence="5" id="KW-0119">Carbohydrate metabolism</keyword>
<dbReference type="Gene3D" id="2.60.40.10">
    <property type="entry name" value="Immunoglobulins"/>
    <property type="match status" value="1"/>
</dbReference>
<organism evidence="12 13">
    <name type="scientific">Sanguibacter antarcticus</name>
    <dbReference type="NCBI Taxonomy" id="372484"/>
    <lineage>
        <taxon>Bacteria</taxon>
        <taxon>Bacillati</taxon>
        <taxon>Actinomycetota</taxon>
        <taxon>Actinomycetes</taxon>
        <taxon>Micrococcales</taxon>
        <taxon>Sanguibacteraceae</taxon>
        <taxon>Sanguibacter</taxon>
    </lineage>
</organism>
<evidence type="ECO:0000256" key="5">
    <source>
        <dbReference type="ARBA" id="ARBA00023277"/>
    </source>
</evidence>
<keyword evidence="9" id="KW-0732">Signal</keyword>
<dbReference type="InterPro" id="IPR036116">
    <property type="entry name" value="FN3_sf"/>
</dbReference>
<feature type="domain" description="CBM2" evidence="11">
    <location>
        <begin position="560"/>
        <end position="669"/>
    </location>
</feature>
<protein>
    <recommendedName>
        <fullName evidence="2">cellulase</fullName>
        <ecNumber evidence="2">3.2.1.4</ecNumber>
    </recommendedName>
</protein>
<dbReference type="OrthoDB" id="4902692at2"/>
<evidence type="ECO:0000256" key="3">
    <source>
        <dbReference type="ARBA" id="ARBA00022801"/>
    </source>
</evidence>
<dbReference type="GO" id="GO:0030247">
    <property type="term" value="F:polysaccharide binding"/>
    <property type="evidence" value="ECO:0007669"/>
    <property type="project" value="UniProtKB-UniRule"/>
</dbReference>
<dbReference type="GO" id="GO:0030245">
    <property type="term" value="P:cellulose catabolic process"/>
    <property type="evidence" value="ECO:0007669"/>
    <property type="project" value="UniProtKB-KW"/>
</dbReference>
<dbReference type="InterPro" id="IPR001919">
    <property type="entry name" value="CBD2"/>
</dbReference>
<evidence type="ECO:0000259" key="10">
    <source>
        <dbReference type="PROSITE" id="PS50853"/>
    </source>
</evidence>
<gene>
    <name evidence="12" type="ORF">ATL42_1721</name>
</gene>
<evidence type="ECO:0000256" key="8">
    <source>
        <dbReference type="SAM" id="MobiDB-lite"/>
    </source>
</evidence>
<evidence type="ECO:0000256" key="7">
    <source>
        <dbReference type="ARBA" id="ARBA00023326"/>
    </source>
</evidence>
<comment type="caution">
    <text evidence="12">The sequence shown here is derived from an EMBL/GenBank/DDBJ whole genome shotgun (WGS) entry which is preliminary data.</text>
</comment>
<evidence type="ECO:0000256" key="9">
    <source>
        <dbReference type="SAM" id="SignalP"/>
    </source>
</evidence>
<dbReference type="PROSITE" id="PS50853">
    <property type="entry name" value="FN3"/>
    <property type="match status" value="1"/>
</dbReference>
<dbReference type="InterPro" id="IPR001547">
    <property type="entry name" value="Glyco_hydro_5"/>
</dbReference>
<dbReference type="RefSeq" id="WP_098454976.1">
    <property type="nucleotide sequence ID" value="NZ_PDJG01000001.1"/>
</dbReference>
<dbReference type="GO" id="GO:0008810">
    <property type="term" value="F:cellulase activity"/>
    <property type="evidence" value="ECO:0007669"/>
    <property type="project" value="UniProtKB-EC"/>
</dbReference>
<dbReference type="PROSITE" id="PS00561">
    <property type="entry name" value="CBM2_A"/>
    <property type="match status" value="1"/>
</dbReference>
<dbReference type="SMART" id="SM00060">
    <property type="entry name" value="FN3"/>
    <property type="match status" value="1"/>
</dbReference>
<dbReference type="EMBL" id="PDJG01000001">
    <property type="protein sequence ID" value="PFG33829.1"/>
    <property type="molecule type" value="Genomic_DNA"/>
</dbReference>
<dbReference type="Pfam" id="PF00041">
    <property type="entry name" value="fn3"/>
    <property type="match status" value="1"/>
</dbReference>
<dbReference type="SMART" id="SM00637">
    <property type="entry name" value="CBD_II"/>
    <property type="match status" value="1"/>
</dbReference>
<evidence type="ECO:0000256" key="2">
    <source>
        <dbReference type="ARBA" id="ARBA00012601"/>
    </source>
</evidence>
<feature type="region of interest" description="Disordered" evidence="8">
    <location>
        <begin position="454"/>
        <end position="475"/>
    </location>
</feature>
<proteinExistence type="predicted"/>
<dbReference type="Gene3D" id="3.20.20.80">
    <property type="entry name" value="Glycosidases"/>
    <property type="match status" value="1"/>
</dbReference>
<dbReference type="Gene3D" id="2.60.40.290">
    <property type="match status" value="1"/>
</dbReference>
<evidence type="ECO:0000256" key="1">
    <source>
        <dbReference type="ARBA" id="ARBA00000966"/>
    </source>
</evidence>
<dbReference type="SUPFAM" id="SSF49265">
    <property type="entry name" value="Fibronectin type III"/>
    <property type="match status" value="1"/>
</dbReference>
<sequence>MLPQPTRPLFASALRHAGAVALTTTLVAVPLTLALPAQAGPAHAALTSDETDWLHVEGNQIVDENGKSVWMTGVNWFGFNASERVFHGLWSGNITSITKSMADRGINLVRVPISSELLLEWRNGETIMPNVNTYANPELAGLNNLEIFDYWLDLCEQNGLKVVLDAHSAEADNSGHVYPMWYKDAITTEDVYLGWEWFADRYKNNDTVIGADLENEPHGTQGATERAKWDDSTDIDNFKYFAETAASRILAKNPNLLILVEGIEIYPKEGVEWTSTGLTDYYTNWWGGNLRGVAEHPIDLGEHQDQLVYSPHDYGPLVYQQPWFEGTDWDRESLERDVWDPNWLYIHKQDIAPLLIGEWGGFLDDGPNEKWMVALRDLIAENRLHHTFWVLNPNSGDTGGLLTNDWATWDEEKYDILEPALWSQDGSFVSLDHEVPLGGAGSTTGISLSEAVGGTVTEPTDPPTEPSTDTVAPSTPTALAAGTTTTSTVPLTWTASTDAVGVTGYDVYQGSVKVASSTTPKYTVTGLAPATEYTFSVRAKDAAGNVSAASTSVTATTAAATTPAGTCTVAYSANSWVDGFTGTLKVTNTGTAALSAWTLGFTFADGQKVTNGWSGIYSQTGADVTVANQSWNGTLQAGATIEIGFNGSHTGTNTVPSQFTLNGAVCSTS</sequence>
<evidence type="ECO:0000256" key="6">
    <source>
        <dbReference type="ARBA" id="ARBA00023295"/>
    </source>
</evidence>
<dbReference type="Pfam" id="PF00150">
    <property type="entry name" value="Cellulase"/>
    <property type="match status" value="1"/>
</dbReference>
<dbReference type="SUPFAM" id="SSF51445">
    <property type="entry name" value="(Trans)glycosidases"/>
    <property type="match status" value="1"/>
</dbReference>
<evidence type="ECO:0000313" key="13">
    <source>
        <dbReference type="Proteomes" id="UP000225548"/>
    </source>
</evidence>
<dbReference type="InterPro" id="IPR008965">
    <property type="entry name" value="CBM2/CBM3_carb-bd_dom_sf"/>
</dbReference>
<dbReference type="PROSITE" id="PS51173">
    <property type="entry name" value="CBM2"/>
    <property type="match status" value="1"/>
</dbReference>
<dbReference type="PANTHER" id="PTHR35923:SF2">
    <property type="entry name" value="ENDOGLUCANASE"/>
    <property type="match status" value="1"/>
</dbReference>
<dbReference type="Proteomes" id="UP000225548">
    <property type="component" value="Unassembled WGS sequence"/>
</dbReference>
<evidence type="ECO:0000259" key="11">
    <source>
        <dbReference type="PROSITE" id="PS51173"/>
    </source>
</evidence>
<evidence type="ECO:0000256" key="4">
    <source>
        <dbReference type="ARBA" id="ARBA00023001"/>
    </source>
</evidence>
<dbReference type="InterPro" id="IPR017853">
    <property type="entry name" value="GH"/>
</dbReference>
<feature type="compositionally biased region" description="Low complexity" evidence="8">
    <location>
        <begin position="466"/>
        <end position="475"/>
    </location>
</feature>
<feature type="chain" id="PRO_5013242003" description="cellulase" evidence="9">
    <location>
        <begin position="45"/>
        <end position="669"/>
    </location>
</feature>
<accession>A0A2A9E6J3</accession>
<dbReference type="InterPro" id="IPR003961">
    <property type="entry name" value="FN3_dom"/>
</dbReference>
<dbReference type="InterPro" id="IPR013783">
    <property type="entry name" value="Ig-like_fold"/>
</dbReference>
<keyword evidence="13" id="KW-1185">Reference proteome</keyword>
<dbReference type="InterPro" id="IPR012291">
    <property type="entry name" value="CBM2_carb-bd_dom_sf"/>
</dbReference>
<dbReference type="InterPro" id="IPR018366">
    <property type="entry name" value="CBM2_CS"/>
</dbReference>
<feature type="signal peptide" evidence="9">
    <location>
        <begin position="1"/>
        <end position="44"/>
    </location>
</feature>
<feature type="domain" description="Fibronectin type-III" evidence="10">
    <location>
        <begin position="472"/>
        <end position="560"/>
    </location>
</feature>
<keyword evidence="6" id="KW-0326">Glycosidase</keyword>
<dbReference type="EC" id="3.2.1.4" evidence="2"/>
<dbReference type="CDD" id="cd00063">
    <property type="entry name" value="FN3"/>
    <property type="match status" value="1"/>
</dbReference>
<name>A0A2A9E6J3_9MICO</name>
<dbReference type="Pfam" id="PF00553">
    <property type="entry name" value="CBM_2"/>
    <property type="match status" value="1"/>
</dbReference>
<reference evidence="12 13" key="1">
    <citation type="submission" date="2017-10" db="EMBL/GenBank/DDBJ databases">
        <title>Sequencing the genomes of 1000 actinobacteria strains.</title>
        <authorList>
            <person name="Klenk H.-P."/>
        </authorList>
    </citation>
    <scope>NUCLEOTIDE SEQUENCE [LARGE SCALE GENOMIC DNA]</scope>
    <source>
        <strain evidence="12 13">DSM 18966</strain>
    </source>
</reference>
<dbReference type="PANTHER" id="PTHR35923">
    <property type="entry name" value="MAJOR EXTRACELLULAR ENDOGLUCANASE"/>
    <property type="match status" value="1"/>
</dbReference>
<keyword evidence="7" id="KW-0624">Polysaccharide degradation</keyword>
<evidence type="ECO:0000313" key="12">
    <source>
        <dbReference type="EMBL" id="PFG33829.1"/>
    </source>
</evidence>